<comment type="caution">
    <text evidence="1">The sequence shown here is derived from an EMBL/GenBank/DDBJ whole genome shotgun (WGS) entry which is preliminary data.</text>
</comment>
<protein>
    <submittedName>
        <fullName evidence="1">Uncharacterized protein</fullName>
    </submittedName>
</protein>
<dbReference type="RefSeq" id="WP_087649313.1">
    <property type="nucleotide sequence ID" value="NZ_FCON02000172.1"/>
</dbReference>
<reference evidence="1" key="1">
    <citation type="submission" date="2016-01" db="EMBL/GenBank/DDBJ databases">
        <authorList>
            <person name="Peeters C."/>
        </authorList>
    </citation>
    <scope>NUCLEOTIDE SEQUENCE [LARGE SCALE GENOMIC DNA]</scope>
    <source>
        <strain evidence="1">LMG 22940</strain>
    </source>
</reference>
<evidence type="ECO:0000313" key="2">
    <source>
        <dbReference type="Proteomes" id="UP000054770"/>
    </source>
</evidence>
<dbReference type="OrthoDB" id="7652274at2"/>
<organism evidence="1 2">
    <name type="scientific">Caballeronia choica</name>
    <dbReference type="NCBI Taxonomy" id="326476"/>
    <lineage>
        <taxon>Bacteria</taxon>
        <taxon>Pseudomonadati</taxon>
        <taxon>Pseudomonadota</taxon>
        <taxon>Betaproteobacteria</taxon>
        <taxon>Burkholderiales</taxon>
        <taxon>Burkholderiaceae</taxon>
        <taxon>Caballeronia</taxon>
    </lineage>
</organism>
<proteinExistence type="predicted"/>
<dbReference type="EMBL" id="FCON02000172">
    <property type="protein sequence ID" value="SAL84907.1"/>
    <property type="molecule type" value="Genomic_DNA"/>
</dbReference>
<evidence type="ECO:0000313" key="1">
    <source>
        <dbReference type="EMBL" id="SAL84907.1"/>
    </source>
</evidence>
<dbReference type="AlphaFoldDB" id="A0A158KUZ4"/>
<sequence>MDTNFKPDFNVYTVIEYTKGKEKKARWLQIGAAWANKDGEGINVQLDALPIDGKLVLRVPKAKEEPETKE</sequence>
<dbReference type="Proteomes" id="UP000054770">
    <property type="component" value="Unassembled WGS sequence"/>
</dbReference>
<name>A0A158KUZ4_9BURK</name>
<keyword evidence="2" id="KW-1185">Reference proteome</keyword>
<gene>
    <name evidence="1" type="ORF">AWB68_07490</name>
</gene>
<accession>A0A158KUZ4</accession>